<dbReference type="PRINTS" id="PR00182">
    <property type="entry name" value="ECOLNEIPORIN"/>
</dbReference>
<keyword evidence="13" id="KW-1185">Reference proteome</keyword>
<evidence type="ECO:0000313" key="12">
    <source>
        <dbReference type="EMBL" id="SEB16862.1"/>
    </source>
</evidence>
<dbReference type="InterPro" id="IPR023614">
    <property type="entry name" value="Porin_dom_sf"/>
</dbReference>
<dbReference type="CDD" id="cd00342">
    <property type="entry name" value="gram_neg_porins"/>
    <property type="match status" value="1"/>
</dbReference>
<dbReference type="InterPro" id="IPR002299">
    <property type="entry name" value="Porin_Neis"/>
</dbReference>
<dbReference type="Proteomes" id="UP000198638">
    <property type="component" value="Unassembled WGS sequence"/>
</dbReference>
<dbReference type="PANTHER" id="PTHR34501">
    <property type="entry name" value="PROTEIN YDDL-RELATED"/>
    <property type="match status" value="1"/>
</dbReference>
<dbReference type="AlphaFoldDB" id="A0A1H4H719"/>
<keyword evidence="3" id="KW-0813">Transport</keyword>
<dbReference type="Gene3D" id="2.40.160.10">
    <property type="entry name" value="Porin"/>
    <property type="match status" value="1"/>
</dbReference>
<dbReference type="GO" id="GO:0015288">
    <property type="term" value="F:porin activity"/>
    <property type="evidence" value="ECO:0007669"/>
    <property type="project" value="UniProtKB-KW"/>
</dbReference>
<keyword evidence="7" id="KW-0406">Ion transport</keyword>
<evidence type="ECO:0000259" key="11">
    <source>
        <dbReference type="Pfam" id="PF13609"/>
    </source>
</evidence>
<gene>
    <name evidence="12" type="ORF">SAMN05192564_107232</name>
</gene>
<evidence type="ECO:0000256" key="5">
    <source>
        <dbReference type="ARBA" id="ARBA00022692"/>
    </source>
</evidence>
<evidence type="ECO:0000256" key="9">
    <source>
        <dbReference type="ARBA" id="ARBA00023136"/>
    </source>
</evidence>
<dbReference type="GO" id="GO:0009279">
    <property type="term" value="C:cell outer membrane"/>
    <property type="evidence" value="ECO:0007669"/>
    <property type="project" value="UniProtKB-SubCell"/>
</dbReference>
<proteinExistence type="predicted"/>
<sequence length="346" mass="36326">MAAAMGFSVSGAHAQSATLYGRVVAGVDYVNHVATANGQSNDALRFGSNQWGISMWGLKGDEDLGGGLHAVFNLENMFTAGTGVSDGLFNRYAVVGLSGSSWGTILLGRAMSLTDGEGWAIDPTGMQAMGLETLVYGRNWGPRSNAITFNSAKFGGFAFRLQTGLGNEAGNFRANHQLSGSVSYTDGTLDVRALYEELRDANGKLSSLYGASREYLVGGSYKIGSAKVYAGYSLIASSGEDTIADATNPTASTRNQMEWLGVNYQVNVELQLIAAVYHANVNHGGGSGTLGVIGANYFLSKRTNLYATFGSMFNGGNAAFPVEVSDAPPKSGRSQQGAYAGVVHYF</sequence>
<evidence type="ECO:0000256" key="6">
    <source>
        <dbReference type="ARBA" id="ARBA00022729"/>
    </source>
</evidence>
<evidence type="ECO:0000256" key="3">
    <source>
        <dbReference type="ARBA" id="ARBA00022448"/>
    </source>
</evidence>
<evidence type="ECO:0000256" key="4">
    <source>
        <dbReference type="ARBA" id="ARBA00022452"/>
    </source>
</evidence>
<evidence type="ECO:0000256" key="1">
    <source>
        <dbReference type="ARBA" id="ARBA00004571"/>
    </source>
</evidence>
<keyword evidence="5" id="KW-0812">Transmembrane</keyword>
<feature type="domain" description="Porin" evidence="11">
    <location>
        <begin position="2"/>
        <end position="315"/>
    </location>
</feature>
<dbReference type="STRING" id="83784.SAMN05192564_107232"/>
<keyword evidence="8" id="KW-0626">Porin</keyword>
<dbReference type="GO" id="GO:0034220">
    <property type="term" value="P:monoatomic ion transmembrane transport"/>
    <property type="evidence" value="ECO:0007669"/>
    <property type="project" value="InterPro"/>
</dbReference>
<keyword evidence="9" id="KW-0472">Membrane</keyword>
<reference evidence="13" key="1">
    <citation type="submission" date="2016-10" db="EMBL/GenBank/DDBJ databases">
        <authorList>
            <person name="Varghese N."/>
            <person name="Submissions S."/>
        </authorList>
    </citation>
    <scope>NUCLEOTIDE SEQUENCE [LARGE SCALE GENOMIC DNA]</scope>
    <source>
        <strain evidence="13">LMG 24000</strain>
    </source>
</reference>
<evidence type="ECO:0000256" key="8">
    <source>
        <dbReference type="ARBA" id="ARBA00023114"/>
    </source>
</evidence>
<dbReference type="Pfam" id="PF13609">
    <property type="entry name" value="Porin_4"/>
    <property type="match status" value="1"/>
</dbReference>
<name>A0A1H4H719_9BURK</name>
<organism evidence="12 13">
    <name type="scientific">Paraburkholderia sartisoli</name>
    <dbReference type="NCBI Taxonomy" id="83784"/>
    <lineage>
        <taxon>Bacteria</taxon>
        <taxon>Pseudomonadati</taxon>
        <taxon>Pseudomonadota</taxon>
        <taxon>Betaproteobacteria</taxon>
        <taxon>Burkholderiales</taxon>
        <taxon>Burkholderiaceae</taxon>
        <taxon>Paraburkholderia</taxon>
    </lineage>
</organism>
<dbReference type="PANTHER" id="PTHR34501:SF9">
    <property type="entry name" value="MAJOR OUTER MEMBRANE PROTEIN P.IA"/>
    <property type="match status" value="1"/>
</dbReference>
<evidence type="ECO:0000256" key="7">
    <source>
        <dbReference type="ARBA" id="ARBA00023065"/>
    </source>
</evidence>
<dbReference type="GO" id="GO:0046930">
    <property type="term" value="C:pore complex"/>
    <property type="evidence" value="ECO:0007669"/>
    <property type="project" value="UniProtKB-KW"/>
</dbReference>
<keyword evidence="4" id="KW-1134">Transmembrane beta strand</keyword>
<dbReference type="SUPFAM" id="SSF56935">
    <property type="entry name" value="Porins"/>
    <property type="match status" value="1"/>
</dbReference>
<accession>A0A1H4H719</accession>
<dbReference type="PRINTS" id="PR00184">
    <property type="entry name" value="NEISSPPORIN"/>
</dbReference>
<evidence type="ECO:0000256" key="2">
    <source>
        <dbReference type="ARBA" id="ARBA00011233"/>
    </source>
</evidence>
<keyword evidence="6" id="KW-0732">Signal</keyword>
<dbReference type="EMBL" id="FNRQ01000007">
    <property type="protein sequence ID" value="SEB16862.1"/>
    <property type="molecule type" value="Genomic_DNA"/>
</dbReference>
<evidence type="ECO:0000256" key="10">
    <source>
        <dbReference type="ARBA" id="ARBA00023237"/>
    </source>
</evidence>
<keyword evidence="10" id="KW-0998">Cell outer membrane</keyword>
<evidence type="ECO:0000313" key="13">
    <source>
        <dbReference type="Proteomes" id="UP000198638"/>
    </source>
</evidence>
<comment type="subcellular location">
    <subcellularLocation>
        <location evidence="1">Cell outer membrane</location>
        <topology evidence="1">Multi-pass membrane protein</topology>
    </subcellularLocation>
</comment>
<dbReference type="InterPro" id="IPR050298">
    <property type="entry name" value="Gram-neg_bact_OMP"/>
</dbReference>
<protein>
    <submittedName>
        <fullName evidence="12">Outer membrane protein (Porin)</fullName>
    </submittedName>
</protein>
<dbReference type="InterPro" id="IPR033900">
    <property type="entry name" value="Gram_neg_porin_domain"/>
</dbReference>
<comment type="subunit">
    <text evidence="2">Homotrimer.</text>
</comment>
<dbReference type="InterPro" id="IPR001702">
    <property type="entry name" value="Porin_Gram-ve"/>
</dbReference>